<dbReference type="EMBL" id="PTIY01000005">
    <property type="protein sequence ID" value="PPK72013.1"/>
    <property type="molecule type" value="Genomic_DNA"/>
</dbReference>
<evidence type="ECO:0000313" key="1">
    <source>
        <dbReference type="EMBL" id="PPK72013.1"/>
    </source>
</evidence>
<accession>A0A2S6H3I9</accession>
<dbReference type="AlphaFoldDB" id="A0A2S6H3I9"/>
<keyword evidence="2" id="KW-1185">Reference proteome</keyword>
<comment type="caution">
    <text evidence="1">The sequence shown here is derived from an EMBL/GenBank/DDBJ whole genome shotgun (WGS) entry which is preliminary data.</text>
</comment>
<name>A0A2S6H3I9_9GAMM</name>
<protein>
    <submittedName>
        <fullName evidence="1">Uncharacterized protein</fullName>
    </submittedName>
</protein>
<dbReference type="OrthoDB" id="5365713at2"/>
<proteinExistence type="predicted"/>
<reference evidence="1 2" key="1">
    <citation type="submission" date="2018-02" db="EMBL/GenBank/DDBJ databases">
        <title>Subsurface microbial communities from deep shales in Ohio and West Virginia, USA.</title>
        <authorList>
            <person name="Wrighton K."/>
        </authorList>
    </citation>
    <scope>NUCLEOTIDE SEQUENCE [LARGE SCALE GENOMIC DNA]</scope>
    <source>
        <strain evidence="1 2">OWC-G53F</strain>
    </source>
</reference>
<dbReference type="RefSeq" id="WP_104423395.1">
    <property type="nucleotide sequence ID" value="NZ_PTIY01000005.1"/>
</dbReference>
<dbReference type="NCBIfam" id="NF038262">
    <property type="entry name" value="SiaB_fam_kinase"/>
    <property type="match status" value="1"/>
</dbReference>
<sequence>MLIDVFSVFREEANTNGIVFYYSGIVSQNVIKTMSDSLKQNLQQQDEKGARSRKVFSTFIEMIQNAMHYSPSVPDAGDTKEGSILVSKKEDKYYVICANFIQKQHETRIRNKLDPILEMSAEEIRQAYRAQLKNDQHSEDTTSKGAGLGFLTLARDSVEPIEYAIRDAVGYEDELSCFYLKATI</sequence>
<dbReference type="InterPro" id="IPR046239">
    <property type="entry name" value="DUF6272"/>
</dbReference>
<dbReference type="Pfam" id="PF19788">
    <property type="entry name" value="DUF6272"/>
    <property type="match status" value="1"/>
</dbReference>
<dbReference type="Proteomes" id="UP000238071">
    <property type="component" value="Unassembled WGS sequence"/>
</dbReference>
<evidence type="ECO:0000313" key="2">
    <source>
        <dbReference type="Proteomes" id="UP000238071"/>
    </source>
</evidence>
<gene>
    <name evidence="1" type="ORF">B0F88_105125</name>
</gene>
<organism evidence="1 2">
    <name type="scientific">Methylobacter tundripaludum</name>
    <dbReference type="NCBI Taxonomy" id="173365"/>
    <lineage>
        <taxon>Bacteria</taxon>
        <taxon>Pseudomonadati</taxon>
        <taxon>Pseudomonadota</taxon>
        <taxon>Gammaproteobacteria</taxon>
        <taxon>Methylococcales</taxon>
        <taxon>Methylococcaceae</taxon>
        <taxon>Methylobacter</taxon>
    </lineage>
</organism>